<reference evidence="1" key="2">
    <citation type="journal article" date="2015" name="Data Brief">
        <title>Shoot transcriptome of the giant reed, Arundo donax.</title>
        <authorList>
            <person name="Barrero R.A."/>
            <person name="Guerrero F.D."/>
            <person name="Moolhuijzen P."/>
            <person name="Goolsby J.A."/>
            <person name="Tidwell J."/>
            <person name="Bellgard S.E."/>
            <person name="Bellgard M.I."/>
        </authorList>
    </citation>
    <scope>NUCLEOTIDE SEQUENCE</scope>
    <source>
        <tissue evidence="1">Shoot tissue taken approximately 20 cm above the soil surface</tissue>
    </source>
</reference>
<dbReference type="AlphaFoldDB" id="A0A0A8ZMW2"/>
<sequence length="35" mass="4112">MMPKNFKESNSNLFGTVVYFTVRNCILSHCSTWQQ</sequence>
<protein>
    <submittedName>
        <fullName evidence="1">Uncharacterized protein</fullName>
    </submittedName>
</protein>
<organism evidence="1">
    <name type="scientific">Arundo donax</name>
    <name type="common">Giant reed</name>
    <name type="synonym">Donax arundinaceus</name>
    <dbReference type="NCBI Taxonomy" id="35708"/>
    <lineage>
        <taxon>Eukaryota</taxon>
        <taxon>Viridiplantae</taxon>
        <taxon>Streptophyta</taxon>
        <taxon>Embryophyta</taxon>
        <taxon>Tracheophyta</taxon>
        <taxon>Spermatophyta</taxon>
        <taxon>Magnoliopsida</taxon>
        <taxon>Liliopsida</taxon>
        <taxon>Poales</taxon>
        <taxon>Poaceae</taxon>
        <taxon>PACMAD clade</taxon>
        <taxon>Arundinoideae</taxon>
        <taxon>Arundineae</taxon>
        <taxon>Arundo</taxon>
    </lineage>
</organism>
<evidence type="ECO:0000313" key="1">
    <source>
        <dbReference type="EMBL" id="JAD40111.1"/>
    </source>
</evidence>
<reference evidence="1" key="1">
    <citation type="submission" date="2014-09" db="EMBL/GenBank/DDBJ databases">
        <authorList>
            <person name="Magalhaes I.L.F."/>
            <person name="Oliveira U."/>
            <person name="Santos F.R."/>
            <person name="Vidigal T.H.D.A."/>
            <person name="Brescovit A.D."/>
            <person name="Santos A.J."/>
        </authorList>
    </citation>
    <scope>NUCLEOTIDE SEQUENCE</scope>
    <source>
        <tissue evidence="1">Shoot tissue taken approximately 20 cm above the soil surface</tissue>
    </source>
</reference>
<accession>A0A0A8ZMW2</accession>
<dbReference type="EMBL" id="GBRH01257784">
    <property type="protein sequence ID" value="JAD40111.1"/>
    <property type="molecule type" value="Transcribed_RNA"/>
</dbReference>
<proteinExistence type="predicted"/>
<name>A0A0A8ZMW2_ARUDO</name>